<comment type="function">
    <text evidence="4">Involved in production of the polyketide antibiotic thailandamide.</text>
</comment>
<dbReference type="FunFam" id="3.40.47.10:FF:000019">
    <property type="entry name" value="Polyketide synthase type I"/>
    <property type="match status" value="1"/>
</dbReference>
<dbReference type="InterPro" id="IPR032821">
    <property type="entry name" value="PKS_assoc"/>
</dbReference>
<evidence type="ECO:0000313" key="11">
    <source>
        <dbReference type="Proteomes" id="UP000005801"/>
    </source>
</evidence>
<dbReference type="Pfam" id="PF14765">
    <property type="entry name" value="PS-DH"/>
    <property type="match status" value="1"/>
</dbReference>
<dbReference type="SMART" id="SM00825">
    <property type="entry name" value="PKS_KS"/>
    <property type="match status" value="1"/>
</dbReference>
<dbReference type="InterPro" id="IPR050091">
    <property type="entry name" value="PKS_NRPS_Biosynth_Enz"/>
</dbReference>
<dbReference type="GO" id="GO:0004315">
    <property type="term" value="F:3-oxoacyl-[acyl-carrier-protein] synthase activity"/>
    <property type="evidence" value="ECO:0007669"/>
    <property type="project" value="InterPro"/>
</dbReference>
<feature type="active site" description="Proton acceptor; for dehydratase activity" evidence="5">
    <location>
        <position position="992"/>
    </location>
</feature>
<feature type="region of interest" description="N-terminal hotdog fold" evidence="5">
    <location>
        <begin position="959"/>
        <end position="1083"/>
    </location>
</feature>
<protein>
    <submittedName>
        <fullName evidence="10">Modular polyketide synthase</fullName>
    </submittedName>
</protein>
<name>A6G5B6_9BACT</name>
<dbReference type="Pfam" id="PF21089">
    <property type="entry name" value="PKS_DH_N"/>
    <property type="match status" value="1"/>
</dbReference>
<dbReference type="InterPro" id="IPR016035">
    <property type="entry name" value="Acyl_Trfase/lysoPLipase"/>
</dbReference>
<gene>
    <name evidence="10" type="ORF">PPSIR1_03283</name>
</gene>
<evidence type="ECO:0000259" key="9">
    <source>
        <dbReference type="PROSITE" id="PS52019"/>
    </source>
</evidence>
<evidence type="ECO:0000256" key="4">
    <source>
        <dbReference type="ARBA" id="ARBA00054155"/>
    </source>
</evidence>
<dbReference type="Gene3D" id="3.30.70.3290">
    <property type="match status" value="1"/>
</dbReference>
<feature type="active site" description="Proton donor; for dehydratase activity" evidence="5">
    <location>
        <position position="1166"/>
    </location>
</feature>
<dbReference type="Gene3D" id="3.10.129.110">
    <property type="entry name" value="Polyketide synthase dehydratase"/>
    <property type="match status" value="1"/>
</dbReference>
<evidence type="ECO:0000256" key="6">
    <source>
        <dbReference type="SAM" id="Coils"/>
    </source>
</evidence>
<feature type="non-terminal residue" evidence="10">
    <location>
        <position position="1381"/>
    </location>
</feature>
<feature type="compositionally biased region" description="Low complexity" evidence="7">
    <location>
        <begin position="931"/>
        <end position="945"/>
    </location>
</feature>
<dbReference type="PROSITE" id="PS00606">
    <property type="entry name" value="KS3_1"/>
    <property type="match status" value="1"/>
</dbReference>
<keyword evidence="11" id="KW-1185">Reference proteome</keyword>
<dbReference type="InterPro" id="IPR049900">
    <property type="entry name" value="PKS_mFAS_DH"/>
</dbReference>
<evidence type="ECO:0000313" key="10">
    <source>
        <dbReference type="EMBL" id="EDM78859.1"/>
    </source>
</evidence>
<dbReference type="Gene3D" id="3.40.47.10">
    <property type="match status" value="1"/>
</dbReference>
<dbReference type="InterPro" id="IPR016039">
    <property type="entry name" value="Thiolase-like"/>
</dbReference>
<dbReference type="InterPro" id="IPR042104">
    <property type="entry name" value="PKS_dehydratase_sf"/>
</dbReference>
<dbReference type="Pfam" id="PF02801">
    <property type="entry name" value="Ketoacyl-synt_C"/>
    <property type="match status" value="1"/>
</dbReference>
<dbReference type="GO" id="GO:0006633">
    <property type="term" value="P:fatty acid biosynthetic process"/>
    <property type="evidence" value="ECO:0007669"/>
    <property type="project" value="InterPro"/>
</dbReference>
<dbReference type="GO" id="GO:0004312">
    <property type="term" value="F:fatty acid synthase activity"/>
    <property type="evidence" value="ECO:0007669"/>
    <property type="project" value="TreeGrafter"/>
</dbReference>
<dbReference type="PROSITE" id="PS52004">
    <property type="entry name" value="KS3_2"/>
    <property type="match status" value="1"/>
</dbReference>
<dbReference type="InterPro" id="IPR001227">
    <property type="entry name" value="Ac_transferase_dom_sf"/>
</dbReference>
<feature type="domain" description="PKS/mFAS DH" evidence="9">
    <location>
        <begin position="959"/>
        <end position="1259"/>
    </location>
</feature>
<evidence type="ECO:0000259" key="8">
    <source>
        <dbReference type="PROSITE" id="PS52004"/>
    </source>
</evidence>
<dbReference type="InterPro" id="IPR049552">
    <property type="entry name" value="PKS_DH_N"/>
</dbReference>
<dbReference type="SMART" id="SM00827">
    <property type="entry name" value="PKS_AT"/>
    <property type="match status" value="1"/>
</dbReference>
<dbReference type="eggNOG" id="COG3321">
    <property type="taxonomic scope" value="Bacteria"/>
</dbReference>
<reference evidence="10 11" key="1">
    <citation type="submission" date="2007-06" db="EMBL/GenBank/DDBJ databases">
        <authorList>
            <person name="Shimkets L."/>
            <person name="Ferriera S."/>
            <person name="Johnson J."/>
            <person name="Kravitz S."/>
            <person name="Beeson K."/>
            <person name="Sutton G."/>
            <person name="Rogers Y.-H."/>
            <person name="Friedman R."/>
            <person name="Frazier M."/>
            <person name="Venter J.C."/>
        </authorList>
    </citation>
    <scope>NUCLEOTIDE SEQUENCE [LARGE SCALE GENOMIC DNA]</scope>
    <source>
        <strain evidence="10 11">SIR-1</strain>
    </source>
</reference>
<sequence length="1381" mass="145844">MSAEEQKLRTYLEKLTTALRHSKARQQKLEGELERHHEQLREPIALVGMACRFPGGIDSPERMWEALDAGFDATTSFPEDRGWDLDALYDADPDHAGTTITERGGFLHDAALFDPLFFGISPREAETIDPQQRVLLELSWEALERARIVPSALQGSNTGAYVGIIYQDYGGRFIATPEALNGNVWIGSSGSVSSGRLSYTLGLEGPAVSVDTACSSSLVAIHLACNALRRGECDLALAGGATIMAAPIMLIEFSRQRGLAPDGRSKAFSSAADGVGWGEGAGMVVLERLSDALAKGHPVLATIRGSAVNQDGRSQGLTAPNGPAQQRVIRAALERAGLEPDAIDLIDAHGTGTRLGDPIEAIALQRVFGKTRPPERPLYIGSLKSNTGHSQAAAGVGSLIKAVVAMQHGRMPKTLHAEDQSGEVDWEGGGVDVLAKARPWSTAAGAPRRAGVSSFGISGTNAHLVVEEHASSAAAPAGARADAGSFPVLLSARSKAALRGQASRLAEHLRAHPELPVPAVAQALLHTRSHFEQRAGVLASADDRASVLAGLDALAAKTPHPLTVEGSALRGGKLVFVFPGQGAQWLGMGRALLEQSKVFADTVAACAAALKPHLDWDLYSILRGDEGAPSLQREDVIQPALWTMMIALVRVWAELGVEPDAVVGHSQGEIAAACVIGALSLEDGAQIVARRSKVLSTIAGSSGMGLTSLSKAELEPLLEPYGDRLSLAVDSGPASTVVAGEVAAVDELLATLDARGVFARRVKIDYASHTRYVEPIRPQVLESLAGLRPRRGRVPMLSTVTTDFVTGEELDAEYWYANLRNPVRFAEATRALIAAGHDHFVEVSPHPVMSVAVNATLENEGRRGAVVGSLRRQQGALEQVLLGAMGLHCAGRPVDWSALPPLAKPNTVAALPELPTYAFDRQRYWIDPPRSQARAQPQANPQRARVGASSIAAPAGGDHPILAETAPLSGTTGVRVWEGQLDGERLPWVHDHQVGGATLFPGAGTMELLLGVGQALGPSAVELRDLELLEPLVLGEDAARLQVVTQESGPNEWRATLSVADSSGDAGWTALARATLHRANPDAAAPGSLDALRGRLEVQRVEDLYDRLRAAGLEYGSAFQGLRELALAPADDGVLEGLARVRLDTELPALAPAARTGFAIHPAALDAAFHLAAAAILDQHPDQGTFVPTAMERLEWYAGDDDRPLAADPSGDLWVHARLRRGAERGRFLADFELWAADGQRLGRLTGLALDSLDPRAAASTQPSSLLQLRWQTHPEPAPAAAPLGRWLVLGGGPSTEAIASALRERGATVEVHAPSALATPLVRAFVEGAEAAKERAGVLVLAALELPSFDEASADPSYPRARAAEPAWSSTLAAVRELAA</sequence>
<dbReference type="CDD" id="cd00833">
    <property type="entry name" value="PKS"/>
    <property type="match status" value="1"/>
</dbReference>
<keyword evidence="6" id="KW-0175">Coiled coil</keyword>
<dbReference type="PANTHER" id="PTHR43775:SF51">
    <property type="entry name" value="INACTIVE PHENOLPHTHIOCEROL SYNTHESIS POLYKETIDE SYNTHASE TYPE I PKS1-RELATED"/>
    <property type="match status" value="1"/>
</dbReference>
<dbReference type="Gene3D" id="3.40.366.10">
    <property type="entry name" value="Malonyl-Coenzyme A Acyl Carrier Protein, domain 2"/>
    <property type="match status" value="1"/>
</dbReference>
<dbReference type="InterPro" id="IPR014031">
    <property type="entry name" value="Ketoacyl_synth_C"/>
</dbReference>
<dbReference type="Pfam" id="PF00109">
    <property type="entry name" value="ketoacyl-synt"/>
    <property type="match status" value="1"/>
</dbReference>
<feature type="region of interest" description="C-terminal hotdog fold" evidence="5">
    <location>
        <begin position="1096"/>
        <end position="1259"/>
    </location>
</feature>
<dbReference type="STRING" id="391625.PPSIR1_03283"/>
<proteinExistence type="predicted"/>
<feature type="region of interest" description="Disordered" evidence="7">
    <location>
        <begin position="931"/>
        <end position="964"/>
    </location>
</feature>
<keyword evidence="2" id="KW-0597">Phosphoprotein</keyword>
<keyword evidence="1" id="KW-0596">Phosphopantetheine</keyword>
<dbReference type="InterPro" id="IPR049551">
    <property type="entry name" value="PKS_DH_C"/>
</dbReference>
<dbReference type="Pfam" id="PF16197">
    <property type="entry name" value="KAsynt_C_assoc"/>
    <property type="match status" value="1"/>
</dbReference>
<evidence type="ECO:0000256" key="3">
    <source>
        <dbReference type="ARBA" id="ARBA00022679"/>
    </source>
</evidence>
<organism evidence="10 11">
    <name type="scientific">Plesiocystis pacifica SIR-1</name>
    <dbReference type="NCBI Taxonomy" id="391625"/>
    <lineage>
        <taxon>Bacteria</taxon>
        <taxon>Pseudomonadati</taxon>
        <taxon>Myxococcota</taxon>
        <taxon>Polyangia</taxon>
        <taxon>Nannocystales</taxon>
        <taxon>Nannocystaceae</taxon>
        <taxon>Plesiocystis</taxon>
    </lineage>
</organism>
<keyword evidence="3" id="KW-0808">Transferase</keyword>
<dbReference type="InterPro" id="IPR014030">
    <property type="entry name" value="Ketoacyl_synth_N"/>
</dbReference>
<dbReference type="SUPFAM" id="SSF53901">
    <property type="entry name" value="Thiolase-like"/>
    <property type="match status" value="1"/>
</dbReference>
<dbReference type="InterPro" id="IPR020807">
    <property type="entry name" value="PKS_DH"/>
</dbReference>
<dbReference type="Proteomes" id="UP000005801">
    <property type="component" value="Unassembled WGS sequence"/>
</dbReference>
<dbReference type="InterPro" id="IPR014043">
    <property type="entry name" value="Acyl_transferase_dom"/>
</dbReference>
<dbReference type="SUPFAM" id="SSF55048">
    <property type="entry name" value="Probable ACP-binding domain of malonyl-CoA ACP transacylase"/>
    <property type="match status" value="1"/>
</dbReference>
<dbReference type="PANTHER" id="PTHR43775">
    <property type="entry name" value="FATTY ACID SYNTHASE"/>
    <property type="match status" value="1"/>
</dbReference>
<dbReference type="PROSITE" id="PS52019">
    <property type="entry name" value="PKS_MFAS_DH"/>
    <property type="match status" value="1"/>
</dbReference>
<evidence type="ECO:0000256" key="7">
    <source>
        <dbReference type="SAM" id="MobiDB-lite"/>
    </source>
</evidence>
<evidence type="ECO:0000256" key="2">
    <source>
        <dbReference type="ARBA" id="ARBA00022553"/>
    </source>
</evidence>
<evidence type="ECO:0000256" key="1">
    <source>
        <dbReference type="ARBA" id="ARBA00022450"/>
    </source>
</evidence>
<accession>A6G5B6</accession>
<dbReference type="Pfam" id="PF00698">
    <property type="entry name" value="Acyl_transf_1"/>
    <property type="match status" value="1"/>
</dbReference>
<dbReference type="RefSeq" id="WP_006971915.1">
    <property type="nucleotide sequence ID" value="NZ_ABCS01000025.1"/>
</dbReference>
<dbReference type="FunFam" id="3.40.366.10:FF:000002">
    <property type="entry name" value="Probable polyketide synthase 2"/>
    <property type="match status" value="1"/>
</dbReference>
<comment type="caution">
    <text evidence="10">The sequence shown here is derived from an EMBL/GenBank/DDBJ whole genome shotgun (WGS) entry which is preliminary data.</text>
</comment>
<evidence type="ECO:0000256" key="5">
    <source>
        <dbReference type="PROSITE-ProRule" id="PRU01363"/>
    </source>
</evidence>
<dbReference type="InterPro" id="IPR016036">
    <property type="entry name" value="Malonyl_transacylase_ACP-bd"/>
</dbReference>
<feature type="coiled-coil region" evidence="6">
    <location>
        <begin position="12"/>
        <end position="39"/>
    </location>
</feature>
<dbReference type="SUPFAM" id="SSF52151">
    <property type="entry name" value="FabD/lysophospholipase-like"/>
    <property type="match status" value="1"/>
</dbReference>
<dbReference type="InterPro" id="IPR018201">
    <property type="entry name" value="Ketoacyl_synth_AS"/>
</dbReference>
<dbReference type="SMART" id="SM00826">
    <property type="entry name" value="PKS_DH"/>
    <property type="match status" value="1"/>
</dbReference>
<dbReference type="EMBL" id="ABCS01000025">
    <property type="protein sequence ID" value="EDM78859.1"/>
    <property type="molecule type" value="Genomic_DNA"/>
</dbReference>
<feature type="domain" description="Ketosynthase family 3 (KS3)" evidence="8">
    <location>
        <begin position="41"/>
        <end position="468"/>
    </location>
</feature>
<dbReference type="OrthoDB" id="5349841at2"/>
<dbReference type="InterPro" id="IPR020841">
    <property type="entry name" value="PKS_Beta-ketoAc_synthase_dom"/>
</dbReference>